<evidence type="ECO:0008006" key="16">
    <source>
        <dbReference type="Google" id="ProtNLM"/>
    </source>
</evidence>
<dbReference type="Gene3D" id="1.10.630.10">
    <property type="entry name" value="Cytochrome P450"/>
    <property type="match status" value="1"/>
</dbReference>
<organism evidence="14 15">
    <name type="scientific">Trametes cubensis</name>
    <dbReference type="NCBI Taxonomy" id="1111947"/>
    <lineage>
        <taxon>Eukaryota</taxon>
        <taxon>Fungi</taxon>
        <taxon>Dikarya</taxon>
        <taxon>Basidiomycota</taxon>
        <taxon>Agaricomycotina</taxon>
        <taxon>Agaricomycetes</taxon>
        <taxon>Polyporales</taxon>
        <taxon>Polyporaceae</taxon>
        <taxon>Trametes</taxon>
    </lineage>
</organism>
<evidence type="ECO:0000256" key="12">
    <source>
        <dbReference type="ARBA" id="ARBA00023136"/>
    </source>
</evidence>
<dbReference type="EMBL" id="JAPEVG010000148">
    <property type="protein sequence ID" value="KAJ8481004.1"/>
    <property type="molecule type" value="Genomic_DNA"/>
</dbReference>
<keyword evidence="12" id="KW-0472">Membrane</keyword>
<dbReference type="InterPro" id="IPR001128">
    <property type="entry name" value="Cyt_P450"/>
</dbReference>
<evidence type="ECO:0000256" key="5">
    <source>
        <dbReference type="ARBA" id="ARBA00022617"/>
    </source>
</evidence>
<dbReference type="PROSITE" id="PS00086">
    <property type="entry name" value="CYTOCHROME_P450"/>
    <property type="match status" value="1"/>
</dbReference>
<comment type="similarity">
    <text evidence="4">Belongs to the cytochrome P450 family.</text>
</comment>
<keyword evidence="8" id="KW-1133">Transmembrane helix</keyword>
<evidence type="ECO:0000313" key="15">
    <source>
        <dbReference type="Proteomes" id="UP001215151"/>
    </source>
</evidence>
<dbReference type="PRINTS" id="PR00463">
    <property type="entry name" value="EP450I"/>
</dbReference>
<comment type="subcellular location">
    <subcellularLocation>
        <location evidence="2">Membrane</location>
    </subcellularLocation>
</comment>
<dbReference type="InterPro" id="IPR017972">
    <property type="entry name" value="Cyt_P450_CS"/>
</dbReference>
<dbReference type="GO" id="GO:0005506">
    <property type="term" value="F:iron ion binding"/>
    <property type="evidence" value="ECO:0007669"/>
    <property type="project" value="InterPro"/>
</dbReference>
<evidence type="ECO:0000256" key="7">
    <source>
        <dbReference type="ARBA" id="ARBA00022723"/>
    </source>
</evidence>
<evidence type="ECO:0000256" key="3">
    <source>
        <dbReference type="ARBA" id="ARBA00005179"/>
    </source>
</evidence>
<dbReference type="GO" id="GO:0020037">
    <property type="term" value="F:heme binding"/>
    <property type="evidence" value="ECO:0007669"/>
    <property type="project" value="InterPro"/>
</dbReference>
<keyword evidence="9" id="KW-0560">Oxidoreductase</keyword>
<dbReference type="PANTHER" id="PTHR46300">
    <property type="entry name" value="P450, PUTATIVE (EUROFUNG)-RELATED-RELATED"/>
    <property type="match status" value="1"/>
</dbReference>
<proteinExistence type="inferred from homology"/>
<keyword evidence="7 13" id="KW-0479">Metal-binding</keyword>
<dbReference type="GO" id="GO:0004497">
    <property type="term" value="F:monooxygenase activity"/>
    <property type="evidence" value="ECO:0007669"/>
    <property type="project" value="UniProtKB-KW"/>
</dbReference>
<dbReference type="InterPro" id="IPR036396">
    <property type="entry name" value="Cyt_P450_sf"/>
</dbReference>
<comment type="pathway">
    <text evidence="3">Secondary metabolite biosynthesis.</text>
</comment>
<dbReference type="AlphaFoldDB" id="A0AAD7XAQ7"/>
<keyword evidence="5 13" id="KW-0349">Heme</keyword>
<sequence length="1028" mass="114945">MLDGASFSRFVSPLLLVALAAVCYVAVWRVRLGKQDQKLPPSPPGHWLFGNAPPANYAHRHFTRLAETYGPIFTLRYGSRRLVVITRVEPAIDIMVKQSHNLADRPRSVSAGELISGGMRVLIIGAGERLRKYRSALHATLQPQSAARYEPLQMQNARNFILDLLDDPEQFINHAKRYAASVIMGITYGKTTPTSYSDPDVKQINKGIERIGYAMRPGAYLVDSYPFLKYMPGFATELRKYHQEEVALFRSQVRTVKDRLAKNEALPCFALSLLERQEEFGLSDDELAYLAGSMFGAGSDTTAGVLPIVIMAAARYPHLQARVQAQLDKIVGRDRLPTFADQDDLPEVCAFVQEVYRWRPVTPIGFAHRATKDVFWKGYVIPAGTEVLACHWAIGRDPDVYPDPEEFKPERWLDDEGKMRDDLKFFNWGFGRRICPGMHVAERSVFINTALTLWAFEISEDPAHPIDTMGIKDGALAHPCPSDWPTEATNFVKMRVAVVGSGVSGLAATWLLNEHTDHEVHLFEADSRPGGHANTVTYSRPNREPVDVDTGFIVFNPSTYPNFINFLKLYPDLAERILPTEMTFSVSRDLGAFEWAGNNLATVFCQPSRLLDPNMWRLLYDVLRFNASAQRLLLELEKSGVRDDELSIGTYLEQHDYSDSFRDNYLIPMTAAIWSTPPDKCALDFPARTLIQFMYNHHLLQITGKPSWLTLRGGSRTYVQKIMSTLPASQLHLSTPIVSAKPIHVFNNGEKTHRAEITTASGETLTFDEVVLACHTDTTVDVLKAGGGMSPEETRILEAFKWNKNEAVLHCDERLMPVSRLAWSCWNYLTKSVTDSAGRYLPNVNRVSLTYWMNELQHIPMKKHGPVLVTLNPPFDPDPELVAGKYKYDHPILSLEAIRAQSDIPSIQRTRGISYAGAWLKYGFHEDGFTSGLRAAAALAGPDARLPFKIVDADRRPAASVVWLARAFDVFEMSGAPTVLGALFFWWLVVLRAGVSALGVDLSHIGGKEEYGVKNGSTASKAAKEKVA</sequence>
<comment type="caution">
    <text evidence="14">The sequence shown here is derived from an EMBL/GenBank/DDBJ whole genome shotgun (WGS) entry which is preliminary data.</text>
</comment>
<dbReference type="InterPro" id="IPR036188">
    <property type="entry name" value="FAD/NAD-bd_sf"/>
</dbReference>
<evidence type="ECO:0000256" key="1">
    <source>
        <dbReference type="ARBA" id="ARBA00001971"/>
    </source>
</evidence>
<evidence type="ECO:0000256" key="10">
    <source>
        <dbReference type="ARBA" id="ARBA00023004"/>
    </source>
</evidence>
<dbReference type="InterPro" id="IPR002401">
    <property type="entry name" value="Cyt_P450_E_grp-I"/>
</dbReference>
<dbReference type="InterPro" id="IPR050364">
    <property type="entry name" value="Cytochrome_P450_fung"/>
</dbReference>
<dbReference type="SUPFAM" id="SSF51905">
    <property type="entry name" value="FAD/NAD(P)-binding domain"/>
    <property type="match status" value="1"/>
</dbReference>
<dbReference type="CDD" id="cd11065">
    <property type="entry name" value="CYP64-like"/>
    <property type="match status" value="1"/>
</dbReference>
<keyword evidence="6" id="KW-0812">Transmembrane</keyword>
<dbReference type="Gene3D" id="1.10.3110.10">
    <property type="entry name" value="protoporphyrinogen ix oxidase, domain 3"/>
    <property type="match status" value="1"/>
</dbReference>
<dbReference type="Gene3D" id="3.50.50.60">
    <property type="entry name" value="FAD/NAD(P)-binding domain"/>
    <property type="match status" value="1"/>
</dbReference>
<evidence type="ECO:0000256" key="11">
    <source>
        <dbReference type="ARBA" id="ARBA00023033"/>
    </source>
</evidence>
<evidence type="ECO:0000256" key="6">
    <source>
        <dbReference type="ARBA" id="ARBA00022692"/>
    </source>
</evidence>
<keyword evidence="10 13" id="KW-0408">Iron</keyword>
<name>A0AAD7XAQ7_9APHY</name>
<gene>
    <name evidence="14" type="ORF">ONZ51_g6300</name>
</gene>
<dbReference type="Proteomes" id="UP001215151">
    <property type="component" value="Unassembled WGS sequence"/>
</dbReference>
<feature type="binding site" description="axial binding residue" evidence="13">
    <location>
        <position position="435"/>
    </location>
    <ligand>
        <name>heme</name>
        <dbReference type="ChEBI" id="CHEBI:30413"/>
    </ligand>
    <ligandPart>
        <name>Fe</name>
        <dbReference type="ChEBI" id="CHEBI:18248"/>
    </ligandPart>
</feature>
<reference evidence="14" key="1">
    <citation type="submission" date="2022-11" db="EMBL/GenBank/DDBJ databases">
        <title>Genome Sequence of Cubamyces cubensis.</title>
        <authorList>
            <person name="Buettner E."/>
        </authorList>
    </citation>
    <scope>NUCLEOTIDE SEQUENCE</scope>
    <source>
        <strain evidence="14">MPL-01</strain>
    </source>
</reference>
<dbReference type="Pfam" id="PF13450">
    <property type="entry name" value="NAD_binding_8"/>
    <property type="match status" value="1"/>
</dbReference>
<dbReference type="GO" id="GO:0016020">
    <property type="term" value="C:membrane"/>
    <property type="evidence" value="ECO:0007669"/>
    <property type="project" value="UniProtKB-SubCell"/>
</dbReference>
<evidence type="ECO:0000313" key="14">
    <source>
        <dbReference type="EMBL" id="KAJ8481004.1"/>
    </source>
</evidence>
<dbReference type="Gene3D" id="3.90.660.20">
    <property type="entry name" value="Protoporphyrinogen oxidase, mitochondrial, domain 2"/>
    <property type="match status" value="1"/>
</dbReference>
<keyword evidence="11" id="KW-0503">Monooxygenase</keyword>
<dbReference type="Pfam" id="PF00067">
    <property type="entry name" value="p450"/>
    <property type="match status" value="1"/>
</dbReference>
<dbReference type="PANTHER" id="PTHR46300:SF1">
    <property type="entry name" value="P450, PUTATIVE (EUROFUNG)-RELATED"/>
    <property type="match status" value="1"/>
</dbReference>
<keyword evidence="15" id="KW-1185">Reference proteome</keyword>
<evidence type="ECO:0000256" key="9">
    <source>
        <dbReference type="ARBA" id="ARBA00023002"/>
    </source>
</evidence>
<evidence type="ECO:0000256" key="4">
    <source>
        <dbReference type="ARBA" id="ARBA00010617"/>
    </source>
</evidence>
<accession>A0AAD7XAQ7</accession>
<protein>
    <recommendedName>
        <fullName evidence="16">Cytochrome P450</fullName>
    </recommendedName>
</protein>
<comment type="cofactor">
    <cofactor evidence="1 13">
        <name>heme</name>
        <dbReference type="ChEBI" id="CHEBI:30413"/>
    </cofactor>
</comment>
<evidence type="ECO:0000256" key="2">
    <source>
        <dbReference type="ARBA" id="ARBA00004370"/>
    </source>
</evidence>
<dbReference type="GO" id="GO:0016705">
    <property type="term" value="F:oxidoreductase activity, acting on paired donors, with incorporation or reduction of molecular oxygen"/>
    <property type="evidence" value="ECO:0007669"/>
    <property type="project" value="InterPro"/>
</dbReference>
<evidence type="ECO:0000256" key="8">
    <source>
        <dbReference type="ARBA" id="ARBA00022989"/>
    </source>
</evidence>
<evidence type="ECO:0000256" key="13">
    <source>
        <dbReference type="PIRSR" id="PIRSR602401-1"/>
    </source>
</evidence>
<dbReference type="SUPFAM" id="SSF48264">
    <property type="entry name" value="Cytochrome P450"/>
    <property type="match status" value="1"/>
</dbReference>